<dbReference type="Pfam" id="PF00230">
    <property type="entry name" value="MIP"/>
    <property type="match status" value="1"/>
</dbReference>
<dbReference type="AlphaFoldDB" id="A0AAW1SEQ0"/>
<dbReference type="PRINTS" id="PR00783">
    <property type="entry name" value="MINTRINSICP"/>
</dbReference>
<feature type="compositionally biased region" description="Basic and acidic residues" evidence="7">
    <location>
        <begin position="209"/>
        <end position="226"/>
    </location>
</feature>
<dbReference type="Proteomes" id="UP001485043">
    <property type="component" value="Unassembled WGS sequence"/>
</dbReference>
<dbReference type="InterPro" id="IPR023271">
    <property type="entry name" value="Aquaporin-like"/>
</dbReference>
<dbReference type="SUPFAM" id="SSF81338">
    <property type="entry name" value="Aquaporin-like"/>
    <property type="match status" value="1"/>
</dbReference>
<dbReference type="PANTHER" id="PTHR19139:SF199">
    <property type="entry name" value="MIP17260P"/>
    <property type="match status" value="1"/>
</dbReference>
<dbReference type="GO" id="GO:0015250">
    <property type="term" value="F:water channel activity"/>
    <property type="evidence" value="ECO:0007669"/>
    <property type="project" value="TreeGrafter"/>
</dbReference>
<evidence type="ECO:0000256" key="3">
    <source>
        <dbReference type="ARBA" id="ARBA00022692"/>
    </source>
</evidence>
<dbReference type="EMBL" id="JALJOV010001662">
    <property type="protein sequence ID" value="KAK9843903.1"/>
    <property type="molecule type" value="Genomic_DNA"/>
</dbReference>
<evidence type="ECO:0000313" key="9">
    <source>
        <dbReference type="EMBL" id="KAK9843903.1"/>
    </source>
</evidence>
<comment type="similarity">
    <text evidence="2 6">Belongs to the MIP/aquaporin (TC 1.A.8) family.</text>
</comment>
<keyword evidence="5 8" id="KW-0472">Membrane</keyword>
<dbReference type="GO" id="GO:0005886">
    <property type="term" value="C:plasma membrane"/>
    <property type="evidence" value="ECO:0007669"/>
    <property type="project" value="TreeGrafter"/>
</dbReference>
<reference evidence="9 10" key="1">
    <citation type="journal article" date="2024" name="Nat. Commun.">
        <title>Phylogenomics reveals the evolutionary origins of lichenization in chlorophyte algae.</title>
        <authorList>
            <person name="Puginier C."/>
            <person name="Libourel C."/>
            <person name="Otte J."/>
            <person name="Skaloud P."/>
            <person name="Haon M."/>
            <person name="Grisel S."/>
            <person name="Petersen M."/>
            <person name="Berrin J.G."/>
            <person name="Delaux P.M."/>
            <person name="Dal Grande F."/>
            <person name="Keller J."/>
        </authorList>
    </citation>
    <scope>NUCLEOTIDE SEQUENCE [LARGE SCALE GENOMIC DNA]</scope>
    <source>
        <strain evidence="9 10">SAG 2523</strain>
    </source>
</reference>
<evidence type="ECO:0000256" key="6">
    <source>
        <dbReference type="RuleBase" id="RU000477"/>
    </source>
</evidence>
<keyword evidence="3 6" id="KW-0812">Transmembrane</keyword>
<evidence type="ECO:0000256" key="2">
    <source>
        <dbReference type="ARBA" id="ARBA00006175"/>
    </source>
</evidence>
<feature type="transmembrane region" description="Helical" evidence="8">
    <location>
        <begin position="47"/>
        <end position="66"/>
    </location>
</feature>
<keyword evidence="4 8" id="KW-1133">Transmembrane helix</keyword>
<keyword evidence="6" id="KW-0813">Transport</keyword>
<evidence type="ECO:0000256" key="8">
    <source>
        <dbReference type="SAM" id="Phobius"/>
    </source>
</evidence>
<evidence type="ECO:0000256" key="5">
    <source>
        <dbReference type="ARBA" id="ARBA00023136"/>
    </source>
</evidence>
<sequence length="226" mass="23781">MRAVCFIPAQIAGATIGVAFVKAVSKVNFHVAGGGANELSAGTTLGGGWTMETILTFGLVIIVFAATDAGRSRIVSHLTVLAPAAVGFWVFISHLVAIPIDGCSINPARTFAAAAVSGNWAQHWLYWAGPMAGAIFASLFYSLIMEPVAMDLVDMDAYPVKLPQFPGKGTMRERNWQSLKEEIVSGPPSEPTNGDGSEDTAPASIVKAGKSDASLRRRGEDPSDFV</sequence>
<evidence type="ECO:0000256" key="7">
    <source>
        <dbReference type="SAM" id="MobiDB-lite"/>
    </source>
</evidence>
<dbReference type="Gene3D" id="1.20.1080.10">
    <property type="entry name" value="Glycerol uptake facilitator protein"/>
    <property type="match status" value="1"/>
</dbReference>
<protein>
    <recommendedName>
        <fullName evidence="11">Aquaporin</fullName>
    </recommendedName>
</protein>
<comment type="caution">
    <text evidence="9">The sequence shown here is derived from an EMBL/GenBank/DDBJ whole genome shotgun (WGS) entry which is preliminary data.</text>
</comment>
<dbReference type="PANTHER" id="PTHR19139">
    <property type="entry name" value="AQUAPORIN TRANSPORTER"/>
    <property type="match status" value="1"/>
</dbReference>
<evidence type="ECO:0000256" key="1">
    <source>
        <dbReference type="ARBA" id="ARBA00004141"/>
    </source>
</evidence>
<feature type="region of interest" description="Disordered" evidence="7">
    <location>
        <begin position="181"/>
        <end position="226"/>
    </location>
</feature>
<evidence type="ECO:0000256" key="4">
    <source>
        <dbReference type="ARBA" id="ARBA00022989"/>
    </source>
</evidence>
<evidence type="ECO:0000313" key="10">
    <source>
        <dbReference type="Proteomes" id="UP001485043"/>
    </source>
</evidence>
<proteinExistence type="inferred from homology"/>
<keyword evidence="10" id="KW-1185">Reference proteome</keyword>
<feature type="transmembrane region" description="Helical" evidence="8">
    <location>
        <begin position="78"/>
        <end position="100"/>
    </location>
</feature>
<name>A0AAW1SEQ0_9CHLO</name>
<evidence type="ECO:0008006" key="11">
    <source>
        <dbReference type="Google" id="ProtNLM"/>
    </source>
</evidence>
<accession>A0AAW1SEQ0</accession>
<dbReference type="InterPro" id="IPR034294">
    <property type="entry name" value="Aquaporin_transptr"/>
</dbReference>
<dbReference type="InterPro" id="IPR000425">
    <property type="entry name" value="MIP"/>
</dbReference>
<feature type="transmembrane region" description="Helical" evidence="8">
    <location>
        <begin position="124"/>
        <end position="144"/>
    </location>
</feature>
<gene>
    <name evidence="9" type="ORF">WJX84_000159</name>
</gene>
<comment type="subcellular location">
    <subcellularLocation>
        <location evidence="1">Membrane</location>
        <topology evidence="1">Multi-pass membrane protein</topology>
    </subcellularLocation>
</comment>
<organism evidence="9 10">
    <name type="scientific">Apatococcus fuscideae</name>
    <dbReference type="NCBI Taxonomy" id="2026836"/>
    <lineage>
        <taxon>Eukaryota</taxon>
        <taxon>Viridiplantae</taxon>
        <taxon>Chlorophyta</taxon>
        <taxon>core chlorophytes</taxon>
        <taxon>Trebouxiophyceae</taxon>
        <taxon>Chlorellales</taxon>
        <taxon>Chlorellaceae</taxon>
        <taxon>Apatococcus</taxon>
    </lineage>
</organism>